<keyword evidence="2" id="KW-1185">Reference proteome</keyword>
<dbReference type="EMBL" id="CP118157">
    <property type="protein sequence ID" value="WOF22360.1"/>
    <property type="molecule type" value="Genomic_DNA"/>
</dbReference>
<dbReference type="InterPro" id="IPR029044">
    <property type="entry name" value="Nucleotide-diphossugar_trans"/>
</dbReference>
<dbReference type="Proteomes" id="UP001305498">
    <property type="component" value="Chromosome"/>
</dbReference>
<accession>A0AA97FG23</accession>
<organism evidence="1 2">
    <name type="scientific">Microbacterium betulae</name>
    <dbReference type="NCBI Taxonomy" id="2981139"/>
    <lineage>
        <taxon>Bacteria</taxon>
        <taxon>Bacillati</taxon>
        <taxon>Actinomycetota</taxon>
        <taxon>Actinomycetes</taxon>
        <taxon>Micrococcales</taxon>
        <taxon>Microbacteriaceae</taxon>
        <taxon>Microbacterium</taxon>
    </lineage>
</organism>
<dbReference type="SUPFAM" id="SSF53448">
    <property type="entry name" value="Nucleotide-diphospho-sugar transferases"/>
    <property type="match status" value="1"/>
</dbReference>
<evidence type="ECO:0000313" key="1">
    <source>
        <dbReference type="EMBL" id="WOF22360.1"/>
    </source>
</evidence>
<evidence type="ECO:0000313" key="2">
    <source>
        <dbReference type="Proteomes" id="UP001305498"/>
    </source>
</evidence>
<reference evidence="1 2" key="1">
    <citation type="submission" date="2023-02" db="EMBL/GenBank/DDBJ databases">
        <title>Microbacterium betulae sp. nov., isolated from birch wood.</title>
        <authorList>
            <person name="Pasciak M."/>
            <person name="Pawlik K.J."/>
            <person name="Martynowski D."/>
            <person name="Laczmanski L."/>
            <person name="Ciekot J."/>
            <person name="Szponar B."/>
            <person name="Wojcik-Fatla A."/>
            <person name="Mackiewicz B."/>
            <person name="Farian E."/>
            <person name="Cholewa G."/>
            <person name="Cholewa A."/>
            <person name="Dutkiewicz J."/>
        </authorList>
    </citation>
    <scope>NUCLEOTIDE SEQUENCE [LARGE SCALE GENOMIC DNA]</scope>
    <source>
        <strain evidence="1 2">AB</strain>
    </source>
</reference>
<gene>
    <name evidence="1" type="ORF">N8K70_13325</name>
</gene>
<dbReference type="AlphaFoldDB" id="A0AA97FG23"/>
<sequence>MMAFITSMRHPDNADDYAYNETLLSATLASLEQQTSDDYIVIIVGNRAPSFPLPQRTRFVEVDFEPPARVNGPHADRSGFVKDKGTKIGAGLLAAREHEPDWVMIFDADDFVHRDLVAFVETRPGSDGWVIDRGWIYSRSRNGYRRQEAFNRTCGTSYIIPFDAYNVPPDLSIHSTQEALLAAYGDVLPNIMGAHRNAETWHRAHGRTLRSLPFRGAVYHVDTGENHSGKALAGVIRPLDAQLTTDFAITSDRPRPSTIFACLGPKSIGESIWMLVKRLLGPAYRAVRRGTHGTAARHDG</sequence>
<protein>
    <submittedName>
        <fullName evidence="1">Uncharacterized protein</fullName>
    </submittedName>
</protein>
<name>A0AA97FG23_9MICO</name>
<proteinExistence type="predicted"/>
<dbReference type="CDD" id="cd00761">
    <property type="entry name" value="Glyco_tranf_GTA_type"/>
    <property type="match status" value="1"/>
</dbReference>
<dbReference type="RefSeq" id="WP_317138832.1">
    <property type="nucleotide sequence ID" value="NZ_CP118157.1"/>
</dbReference>
<dbReference type="KEGG" id="mbet:N8K70_13325"/>